<organism evidence="2 3">
    <name type="scientific">Reticulibacter mediterranei</name>
    <dbReference type="NCBI Taxonomy" id="2778369"/>
    <lineage>
        <taxon>Bacteria</taxon>
        <taxon>Bacillati</taxon>
        <taxon>Chloroflexota</taxon>
        <taxon>Ktedonobacteria</taxon>
        <taxon>Ktedonobacterales</taxon>
        <taxon>Reticulibacteraceae</taxon>
        <taxon>Reticulibacter</taxon>
    </lineage>
</organism>
<dbReference type="Gene3D" id="2.130.10.10">
    <property type="entry name" value="YVTN repeat-like/Quinoprotein amine dehydrogenase"/>
    <property type="match status" value="2"/>
</dbReference>
<sequence>MYSGESQQILYLASYQPPCLRLSALHSTTGEQLWYEEIPIQLDGGVGTLVVSNGMLYLTDYNGDVVAIDATTRCICWHYQGQWGQLLRLAVLGDIILLHNYKDVLPALHALTGQVLWTKQGQDNAYDFLCPVAGKAISMAAHEKNPSTPFPNRVYALDPQTGSVLWQKHFPSVLVSVWAATDEMVYAAYPPGASLPGMLHALDARDGSTIWTMQLVSGKCYPASVIGNVLYLVVTPYLLALDSRAGELLWSYEHESILDHPLYQSITLLESQDHLLTCQCAGELEHDNYDYSAYRLSAIDRTTGKLLRVVKGGHICEGHVPTFFTSSRQQVIYLHPYSLPWEKRPNFFAISKQDGSELWSTHLSYNQELGCS</sequence>
<dbReference type="InterPro" id="IPR015943">
    <property type="entry name" value="WD40/YVTN_repeat-like_dom_sf"/>
</dbReference>
<dbReference type="AlphaFoldDB" id="A0A8J3IW73"/>
<dbReference type="RefSeq" id="WP_220209642.1">
    <property type="nucleotide sequence ID" value="NZ_BNJK01000002.1"/>
</dbReference>
<proteinExistence type="predicted"/>
<name>A0A8J3IW73_9CHLR</name>
<dbReference type="SUPFAM" id="SSF50998">
    <property type="entry name" value="Quinoprotein alcohol dehydrogenase-like"/>
    <property type="match status" value="1"/>
</dbReference>
<dbReference type="SMART" id="SM00564">
    <property type="entry name" value="PQQ"/>
    <property type="match status" value="6"/>
</dbReference>
<dbReference type="EMBL" id="BNJK01000002">
    <property type="protein sequence ID" value="GHO98974.1"/>
    <property type="molecule type" value="Genomic_DNA"/>
</dbReference>
<evidence type="ECO:0000313" key="2">
    <source>
        <dbReference type="EMBL" id="GHO98974.1"/>
    </source>
</evidence>
<reference evidence="2" key="1">
    <citation type="submission" date="2020-10" db="EMBL/GenBank/DDBJ databases">
        <title>Taxonomic study of unclassified bacteria belonging to the class Ktedonobacteria.</title>
        <authorList>
            <person name="Yabe S."/>
            <person name="Wang C.M."/>
            <person name="Zheng Y."/>
            <person name="Sakai Y."/>
            <person name="Cavaletti L."/>
            <person name="Monciardini P."/>
            <person name="Donadio S."/>
        </authorList>
    </citation>
    <scope>NUCLEOTIDE SEQUENCE</scope>
    <source>
        <strain evidence="2">ID150040</strain>
    </source>
</reference>
<dbReference type="Pfam" id="PF13360">
    <property type="entry name" value="PQQ_2"/>
    <property type="match status" value="2"/>
</dbReference>
<evidence type="ECO:0000313" key="3">
    <source>
        <dbReference type="Proteomes" id="UP000597444"/>
    </source>
</evidence>
<evidence type="ECO:0000259" key="1">
    <source>
        <dbReference type="Pfam" id="PF13360"/>
    </source>
</evidence>
<dbReference type="PANTHER" id="PTHR34512">
    <property type="entry name" value="CELL SURFACE PROTEIN"/>
    <property type="match status" value="1"/>
</dbReference>
<dbReference type="Proteomes" id="UP000597444">
    <property type="component" value="Unassembled WGS sequence"/>
</dbReference>
<dbReference type="PANTHER" id="PTHR34512:SF30">
    <property type="entry name" value="OUTER MEMBRANE PROTEIN ASSEMBLY FACTOR BAMB"/>
    <property type="match status" value="1"/>
</dbReference>
<gene>
    <name evidence="2" type="ORF">KSF_090220</name>
</gene>
<feature type="domain" description="Pyrrolo-quinoline quinone repeat" evidence="1">
    <location>
        <begin position="22"/>
        <end position="169"/>
    </location>
</feature>
<accession>A0A8J3IW73</accession>
<keyword evidence="3" id="KW-1185">Reference proteome</keyword>
<feature type="domain" description="Pyrrolo-quinoline quinone repeat" evidence="1">
    <location>
        <begin position="198"/>
        <end position="364"/>
    </location>
</feature>
<dbReference type="InterPro" id="IPR002372">
    <property type="entry name" value="PQQ_rpt_dom"/>
</dbReference>
<protein>
    <recommendedName>
        <fullName evidence="1">Pyrrolo-quinoline quinone repeat domain-containing protein</fullName>
    </recommendedName>
</protein>
<dbReference type="InterPro" id="IPR018391">
    <property type="entry name" value="PQQ_b-propeller_rpt"/>
</dbReference>
<comment type="caution">
    <text evidence="2">The sequence shown here is derived from an EMBL/GenBank/DDBJ whole genome shotgun (WGS) entry which is preliminary data.</text>
</comment>
<dbReference type="InterPro" id="IPR011047">
    <property type="entry name" value="Quinoprotein_ADH-like_sf"/>
</dbReference>